<organism evidence="1 2">
    <name type="scientific">Streptomyces luteoverticillatus</name>
    <name type="common">Streptoverticillium luteoverticillatus</name>
    <dbReference type="NCBI Taxonomy" id="66425"/>
    <lineage>
        <taxon>Bacteria</taxon>
        <taxon>Bacillati</taxon>
        <taxon>Actinomycetota</taxon>
        <taxon>Actinomycetes</taxon>
        <taxon>Kitasatosporales</taxon>
        <taxon>Streptomycetaceae</taxon>
        <taxon>Streptomyces</taxon>
    </lineage>
</organism>
<dbReference type="EMBL" id="CP034587">
    <property type="protein sequence ID" value="AZQ70539.1"/>
    <property type="molecule type" value="Genomic_DNA"/>
</dbReference>
<reference evidence="1 2" key="1">
    <citation type="submission" date="2018-12" db="EMBL/GenBank/DDBJ databases">
        <title>The whole draft genome of Streptomyce luteoverticillatus CGMCC 15060.</title>
        <authorList>
            <person name="Feng Z."/>
            <person name="Chen G."/>
            <person name="Zhang J."/>
            <person name="Zhu H."/>
            <person name="Yu X."/>
            <person name="Zhang W."/>
            <person name="Zhang X."/>
        </authorList>
    </citation>
    <scope>NUCLEOTIDE SEQUENCE [LARGE SCALE GENOMIC DNA]</scope>
    <source>
        <strain evidence="1 2">CGMCC 15060</strain>
    </source>
</reference>
<dbReference type="Proteomes" id="UP000267900">
    <property type="component" value="Chromosome"/>
</dbReference>
<evidence type="ECO:0000313" key="2">
    <source>
        <dbReference type="Proteomes" id="UP000267900"/>
    </source>
</evidence>
<evidence type="ECO:0000313" key="1">
    <source>
        <dbReference type="EMBL" id="AZQ70539.1"/>
    </source>
</evidence>
<keyword evidence="2" id="KW-1185">Reference proteome</keyword>
<dbReference type="SUPFAM" id="SSF56645">
    <property type="entry name" value="Acyl-CoA dehydrogenase NM domain-like"/>
    <property type="match status" value="1"/>
</dbReference>
<dbReference type="InterPro" id="IPR037069">
    <property type="entry name" value="AcylCoA_DH/ox_N_sf"/>
</dbReference>
<protein>
    <submittedName>
        <fullName evidence="1">Acyl-CoA dehydrogenase</fullName>
    </submittedName>
</protein>
<proteinExistence type="predicted"/>
<dbReference type="GO" id="GO:0050660">
    <property type="term" value="F:flavin adenine dinucleotide binding"/>
    <property type="evidence" value="ECO:0007669"/>
    <property type="project" value="InterPro"/>
</dbReference>
<dbReference type="InterPro" id="IPR009100">
    <property type="entry name" value="AcylCoA_DH/oxidase_NM_dom_sf"/>
</dbReference>
<sequence>MLSRTTRVADELLYPRADETAREGVPRGHLDALAAAGALGLATRAPALLRQATEIISAADGATWFVYAQHHQPVRAVAGSPNQALRDRWLTPLLTGRALSGHAISHLARPGPPAVTATPGARGGWALNGRIAWLTGWGLADVVLVGALAPDDRVLFALLPAEDLDSPRAAVHRHTLWSMHATHAVAVDLNDVPVGRDQVVSMSRHADWLRAHLNHNANTHPAVFGCLRATSRFLERYETFKAWSDSAKLRAEQLRSRAYGLIDTRPPGEAIDDRLATRAAAVDLALRTAAACVAAAGAGSMCSDTTAARLMAEASFHLVHSQTPQAKDAYARLTGALGGSPC</sequence>
<gene>
    <name evidence="1" type="ORF">EKH77_04300</name>
</gene>
<dbReference type="GO" id="GO:0016627">
    <property type="term" value="F:oxidoreductase activity, acting on the CH-CH group of donors"/>
    <property type="evidence" value="ECO:0007669"/>
    <property type="project" value="InterPro"/>
</dbReference>
<dbReference type="OrthoDB" id="3536625at2"/>
<dbReference type="Gene3D" id="1.10.540.10">
    <property type="entry name" value="Acyl-CoA dehydrogenase/oxidase, N-terminal domain"/>
    <property type="match status" value="1"/>
</dbReference>
<dbReference type="RefSeq" id="WP_126913104.1">
    <property type="nucleotide sequence ID" value="NZ_CP034587.1"/>
</dbReference>
<dbReference type="Gene3D" id="2.40.110.10">
    <property type="entry name" value="Butyryl-CoA Dehydrogenase, subunit A, domain 2"/>
    <property type="match status" value="1"/>
</dbReference>
<dbReference type="InterPro" id="IPR046373">
    <property type="entry name" value="Acyl-CoA_Oxase/DH_mid-dom_sf"/>
</dbReference>
<dbReference type="AlphaFoldDB" id="A0A3S9PDX0"/>
<name>A0A3S9PDX0_STRLT</name>
<accession>A0A3S9PDX0</accession>